<gene>
    <name evidence="1" type="ORF">PORCRE_1765</name>
</gene>
<sequence>MELLFFCRCLRGLLPGKTGSGVLFCEERVTKCRWQGLQNGSFFAFELELLSSLICVV</sequence>
<reference evidence="2" key="1">
    <citation type="journal article" date="2013" name="Genome">
        <title>Draft Genome Sequences of Porphyromonas crevioricanis JCM 15906T and Porphyromonas cansulci JCM 13913T Isolated from a Canine Oral Cavity.</title>
        <authorList>
            <person name="Sakamoto M."/>
            <person name="Tanaka N."/>
            <person name="Shiwa Y."/>
            <person name="Yoshikawa H."/>
            <person name="Ohkuma M."/>
        </authorList>
    </citation>
    <scope>NUCLEOTIDE SEQUENCE [LARGE SCALE GENOMIC DNA]</scope>
    <source>
        <strain evidence="2">JCM 15906</strain>
    </source>
</reference>
<evidence type="ECO:0000313" key="2">
    <source>
        <dbReference type="Proteomes" id="UP000018031"/>
    </source>
</evidence>
<comment type="caution">
    <text evidence="1">The sequence shown here is derived from an EMBL/GenBank/DDBJ whole genome shotgun (WGS) entry which is preliminary data.</text>
</comment>
<organism evidence="1 2">
    <name type="scientific">Porphyromonas crevioricanis JCM 15906</name>
    <dbReference type="NCBI Taxonomy" id="1305617"/>
    <lineage>
        <taxon>Bacteria</taxon>
        <taxon>Pseudomonadati</taxon>
        <taxon>Bacteroidota</taxon>
        <taxon>Bacteroidia</taxon>
        <taxon>Bacteroidales</taxon>
        <taxon>Porphyromonadaceae</taxon>
        <taxon>Porphyromonas</taxon>
    </lineage>
</organism>
<protein>
    <submittedName>
        <fullName evidence="1">Uncharacterized protein</fullName>
    </submittedName>
</protein>
<name>T1DT68_9PORP</name>
<proteinExistence type="predicted"/>
<dbReference type="EMBL" id="BAOU01000054">
    <property type="protein sequence ID" value="GAD06045.1"/>
    <property type="molecule type" value="Genomic_DNA"/>
</dbReference>
<dbReference type="AlphaFoldDB" id="T1DT68"/>
<reference evidence="1 2" key="2">
    <citation type="journal article" date="2013" name="Genome Announc.">
        <title>Draft Genome Sequences of Porphyromonas crevioricanis JCM 15906T and Porphyromonas cansulci JCM 13913T Isolated from a Canine Oral Cavity.</title>
        <authorList>
            <person name="Sakamoto M."/>
            <person name="Tanaka N."/>
            <person name="Shiwa Y."/>
            <person name="Yoshikawa H."/>
            <person name="Ohkuma M."/>
        </authorList>
    </citation>
    <scope>NUCLEOTIDE SEQUENCE [LARGE SCALE GENOMIC DNA]</scope>
    <source>
        <strain evidence="1 2">JCM 15906</strain>
    </source>
</reference>
<dbReference type="Proteomes" id="UP000018031">
    <property type="component" value="Unassembled WGS sequence"/>
</dbReference>
<evidence type="ECO:0000313" key="1">
    <source>
        <dbReference type="EMBL" id="GAD06045.1"/>
    </source>
</evidence>
<accession>T1DT68</accession>